<evidence type="ECO:0000256" key="2">
    <source>
        <dbReference type="SAM" id="MobiDB-lite"/>
    </source>
</evidence>
<dbReference type="Proteomes" id="UP000515908">
    <property type="component" value="Chromosome 01"/>
</dbReference>
<feature type="compositionally biased region" description="Basic and acidic residues" evidence="2">
    <location>
        <begin position="42"/>
        <end position="52"/>
    </location>
</feature>
<gene>
    <name evidence="4" type="ORF">ADEAN_000080700</name>
</gene>
<reference evidence="4 5" key="1">
    <citation type="submission" date="2020-08" db="EMBL/GenBank/DDBJ databases">
        <authorList>
            <person name="Newling K."/>
            <person name="Davey J."/>
            <person name="Forrester S."/>
        </authorList>
    </citation>
    <scope>NUCLEOTIDE SEQUENCE [LARGE SCALE GENOMIC DNA]</scope>
    <source>
        <strain evidence="5">Crithidia deanei Carvalho (ATCC PRA-265)</strain>
    </source>
</reference>
<evidence type="ECO:0000256" key="1">
    <source>
        <dbReference type="SAM" id="Coils"/>
    </source>
</evidence>
<evidence type="ECO:0000313" key="4">
    <source>
        <dbReference type="EMBL" id="CAD2213366.1"/>
    </source>
</evidence>
<organism evidence="4 5">
    <name type="scientific">Angomonas deanei</name>
    <dbReference type="NCBI Taxonomy" id="59799"/>
    <lineage>
        <taxon>Eukaryota</taxon>
        <taxon>Discoba</taxon>
        <taxon>Euglenozoa</taxon>
        <taxon>Kinetoplastea</taxon>
        <taxon>Metakinetoplastina</taxon>
        <taxon>Trypanosomatida</taxon>
        <taxon>Trypanosomatidae</taxon>
        <taxon>Strigomonadinae</taxon>
        <taxon>Angomonas</taxon>
    </lineage>
</organism>
<keyword evidence="3" id="KW-1133">Transmembrane helix</keyword>
<name>S9VA12_9TRYP</name>
<feature type="region of interest" description="Disordered" evidence="2">
    <location>
        <begin position="1"/>
        <end position="63"/>
    </location>
</feature>
<feature type="coiled-coil region" evidence="1">
    <location>
        <begin position="127"/>
        <end position="161"/>
    </location>
</feature>
<feature type="compositionally biased region" description="Basic and acidic residues" evidence="2">
    <location>
        <begin position="20"/>
        <end position="29"/>
    </location>
</feature>
<dbReference type="AlphaFoldDB" id="S9VA12"/>
<dbReference type="OrthoDB" id="264281at2759"/>
<accession>S9VA12</accession>
<sequence>MAGVESPQDAVRSTAQMTEQMKDQMERSRKNPGQELGLSADEVARRKAEASKPRSFVSGETKREFEVKSSSRAQQIMNRGLDRSLREKRLSEFRKNTRLLRKVQIGLGIFTLIFLLYMGREFLLPHYAAVQQRNKILQIRAERAKERMEEYAREHGISEDQPIELHGGVARVIKNDGKPKAIE</sequence>
<keyword evidence="1" id="KW-0175">Coiled coil</keyword>
<dbReference type="EMBL" id="LR877145">
    <property type="protein sequence ID" value="CAD2213366.1"/>
    <property type="molecule type" value="Genomic_DNA"/>
</dbReference>
<dbReference type="VEuPathDB" id="TriTrypDB:ADEAN_000080700"/>
<protein>
    <submittedName>
        <fullName evidence="4">Uncharacterized protein</fullName>
    </submittedName>
</protein>
<keyword evidence="3" id="KW-0472">Membrane</keyword>
<proteinExistence type="predicted"/>
<feature type="transmembrane region" description="Helical" evidence="3">
    <location>
        <begin position="99"/>
        <end position="118"/>
    </location>
</feature>
<keyword evidence="3" id="KW-0812">Transmembrane</keyword>
<evidence type="ECO:0000313" key="5">
    <source>
        <dbReference type="Proteomes" id="UP000515908"/>
    </source>
</evidence>
<keyword evidence="5" id="KW-1185">Reference proteome</keyword>
<evidence type="ECO:0000256" key="3">
    <source>
        <dbReference type="SAM" id="Phobius"/>
    </source>
</evidence>